<feature type="region of interest" description="Disordered" evidence="1">
    <location>
        <begin position="228"/>
        <end position="260"/>
    </location>
</feature>
<organism evidence="2 3">
    <name type="scientific">Actinopolymorpha pittospori</name>
    <dbReference type="NCBI Taxonomy" id="648752"/>
    <lineage>
        <taxon>Bacteria</taxon>
        <taxon>Bacillati</taxon>
        <taxon>Actinomycetota</taxon>
        <taxon>Actinomycetes</taxon>
        <taxon>Propionibacteriales</taxon>
        <taxon>Actinopolymorphaceae</taxon>
        <taxon>Actinopolymorpha</taxon>
    </lineage>
</organism>
<comment type="caution">
    <text evidence="2">The sequence shown here is derived from an EMBL/GenBank/DDBJ whole genome shotgun (WGS) entry which is preliminary data.</text>
</comment>
<accession>A0A927MNL4</accession>
<dbReference type="RefSeq" id="WP_192748077.1">
    <property type="nucleotide sequence ID" value="NZ_BAABJL010000055.1"/>
</dbReference>
<dbReference type="Proteomes" id="UP000638648">
    <property type="component" value="Unassembled WGS sequence"/>
</dbReference>
<evidence type="ECO:0000256" key="1">
    <source>
        <dbReference type="SAM" id="MobiDB-lite"/>
    </source>
</evidence>
<proteinExistence type="predicted"/>
<dbReference type="AlphaFoldDB" id="A0A927MNL4"/>
<reference evidence="2" key="1">
    <citation type="submission" date="2020-10" db="EMBL/GenBank/DDBJ databases">
        <title>Sequencing the genomes of 1000 actinobacteria strains.</title>
        <authorList>
            <person name="Klenk H.-P."/>
        </authorList>
    </citation>
    <scope>NUCLEOTIDE SEQUENCE</scope>
    <source>
        <strain evidence="2">DSM 45354</strain>
    </source>
</reference>
<protein>
    <submittedName>
        <fullName evidence="2">Uncharacterized protein</fullName>
    </submittedName>
</protein>
<evidence type="ECO:0000313" key="3">
    <source>
        <dbReference type="Proteomes" id="UP000638648"/>
    </source>
</evidence>
<sequence>MGLVRFRHFDVTPRDRARSIRPEDITLRCDQPLEVSLAATIRHNALAVRYRGPKLMRLVTRELALAMTLFDRDRVGAPVTRNSAFAECSPHIRRFTTEVVALGTLTAAVERAHGRAGHVAHFDALPSDLQQLYAGGGRGIRPDLRFAFPGVVVAGEARGRDAPAPKNTLTTAIQRRRLTELLTWSRSQRADQVCMGWTWVQPTGTTVDFFSFPPPAPAALSGRARTQVKAALSAHPAGPGDAPPSPSDRDAVSTEETNPRAVLLDRVTSEIERQYLQTAPGPVPGLELPWRGEWVDIPSPYGDALTARMLFAVNGAERRTWRTVAARHRWAQTAQERALDIDADGRTLVAIDWEPRSPQLAGEEVRAALF</sequence>
<gene>
    <name evidence="2" type="ORF">HEB94_000042</name>
</gene>
<evidence type="ECO:0000313" key="2">
    <source>
        <dbReference type="EMBL" id="MBE1603194.1"/>
    </source>
</evidence>
<dbReference type="EMBL" id="JADBEM010000001">
    <property type="protein sequence ID" value="MBE1603194.1"/>
    <property type="molecule type" value="Genomic_DNA"/>
</dbReference>
<name>A0A927MNL4_9ACTN</name>
<keyword evidence="3" id="KW-1185">Reference proteome</keyword>